<dbReference type="Proteomes" id="UP001530400">
    <property type="component" value="Unassembled WGS sequence"/>
</dbReference>
<comment type="caution">
    <text evidence="2">The sequence shown here is derived from an EMBL/GenBank/DDBJ whole genome shotgun (WGS) entry which is preliminary data.</text>
</comment>
<evidence type="ECO:0000313" key="3">
    <source>
        <dbReference type="Proteomes" id="UP001530400"/>
    </source>
</evidence>
<dbReference type="AlphaFoldDB" id="A0ABD3QV77"/>
<dbReference type="Gene3D" id="1.25.10.10">
    <property type="entry name" value="Leucine-rich Repeat Variant"/>
    <property type="match status" value="3"/>
</dbReference>
<protein>
    <submittedName>
        <fullName evidence="2">Uncharacterized protein</fullName>
    </submittedName>
</protein>
<gene>
    <name evidence="2" type="ORF">ACHAWO_012053</name>
</gene>
<dbReference type="InterPro" id="IPR016024">
    <property type="entry name" value="ARM-type_fold"/>
</dbReference>
<sequence length="1249" mass="138086">MEHTEFPDFLRFNKHGTILTPDERRRVAEARGVCITCGQVTHRVTAFRRKPLENEHVHNGICLICNAEERAVVDWKKATNNAELMTRRRDYDSRRKIKAGDGKNKLIKAAKSLKVVSSAKSSPVRGKRQFSSAPDINEDASQNVDGTTTAAAATSIPKRSMTVDSTSSQNDAWDILREMRSNPQDIQLLTQKCHELGQIQSTSEGSMYEILEVMNRFPSEIELQRSGLLALWSFILVGGNDVKLEAVDADIIDVVLQSLEIDNEEIACLGMGVLSCLAEGLGVRGKLLEEEAVEVVEKMLRNSLEGETYNAELLYWILRCLVSLLAVSKEHEDFVKENTFVDCELLEDLEAIDDIKEVLLRGDTVHNVLLAMQETDDAECQSLQLGMEFLISLFSSCNYARCNEKDEEIFIEMCQKAVAIDQPQLFPTMKSLACTCLCFLLNSGSTESSTAAAKQILSVDGFINAAVDVVRMKRQKDEIVRDVMMCTLSHIFYCKQTINNVPHSNSILRACLAGIAKEKTNPFIQETCMWILWGILAAAHEVSPGKSLVKEVLDVAKQAMADPENTNLITLGIAIVADIAVWHRISGLEDTLQIVLDVQSKYSEHANMVAEANRFIANVCKSKKIAALIESKGAGVTSVDLQYKLTMLNSSAEISLDELKGAIEVWNNSNREPNVAAKILYLLAKRTHNVSAASAKLASVAIEFIIDVLRHADNEELHNYACMTLCSIAMTYLRIKALNGFSIRATEAIMEAQHYGLKQLRAIWVLMTLDAEISYTLLNDLVLYLVNAISEHFNSNKEIVSASIVVLSIVLWKSRPLSQTNRTTIERAIGAIIRVMYECLDQAGNSPQIFLYGLRCLRLCAVDAFLHDCIVKEGGIVAIIDGMNVNYDNEQVQEEGSNIIRHIACGSIETKMLIIEADGLDVVLNILFTFGTHAKLVSEAFDIALYVSISSQVRSFIVNQGGLVMITTIMSTLDDAVVQEKALKALSDLISDIDNDLIEMTDLASAVTATVFNHLSEASIQEVGIAILRNLSKRSESIREKLLSSGCCDTVITAITIHMTRPKIISSSLATLFNLSDTEQCKSAISHDALELICHALMVNLNCQKTQMLGCKLLCAASSSIEISTGATFVETGVYAMLHHCTSESIQLSGCELLSTFSYHFRYIKDSSELDSMMAEAVIASMENFPSQQPLQELAIVALESFLPHQKLVTVLRARSTRLARVVHEAVTLSDSVEIFEKGDDIIRVCELI</sequence>
<reference evidence="2 3" key="1">
    <citation type="submission" date="2024-10" db="EMBL/GenBank/DDBJ databases">
        <title>Updated reference genomes for cyclostephanoid diatoms.</title>
        <authorList>
            <person name="Roberts W.R."/>
            <person name="Alverson A.J."/>
        </authorList>
    </citation>
    <scope>NUCLEOTIDE SEQUENCE [LARGE SCALE GENOMIC DNA]</scope>
    <source>
        <strain evidence="2 3">AJA010-31</strain>
    </source>
</reference>
<evidence type="ECO:0000313" key="2">
    <source>
        <dbReference type="EMBL" id="KAL3804295.1"/>
    </source>
</evidence>
<evidence type="ECO:0000256" key="1">
    <source>
        <dbReference type="SAM" id="MobiDB-lite"/>
    </source>
</evidence>
<dbReference type="SUPFAM" id="SSF48371">
    <property type="entry name" value="ARM repeat"/>
    <property type="match status" value="2"/>
</dbReference>
<dbReference type="EMBL" id="JALLPJ020000044">
    <property type="protein sequence ID" value="KAL3804295.1"/>
    <property type="molecule type" value="Genomic_DNA"/>
</dbReference>
<name>A0ABD3QV77_9STRA</name>
<feature type="region of interest" description="Disordered" evidence="1">
    <location>
        <begin position="118"/>
        <end position="167"/>
    </location>
</feature>
<organism evidence="2 3">
    <name type="scientific">Cyclotella atomus</name>
    <dbReference type="NCBI Taxonomy" id="382360"/>
    <lineage>
        <taxon>Eukaryota</taxon>
        <taxon>Sar</taxon>
        <taxon>Stramenopiles</taxon>
        <taxon>Ochrophyta</taxon>
        <taxon>Bacillariophyta</taxon>
        <taxon>Coscinodiscophyceae</taxon>
        <taxon>Thalassiosirophycidae</taxon>
        <taxon>Stephanodiscales</taxon>
        <taxon>Stephanodiscaceae</taxon>
        <taxon>Cyclotella</taxon>
    </lineage>
</organism>
<dbReference type="InterPro" id="IPR011989">
    <property type="entry name" value="ARM-like"/>
</dbReference>
<proteinExistence type="predicted"/>
<keyword evidence="3" id="KW-1185">Reference proteome</keyword>
<feature type="compositionally biased region" description="Polar residues" evidence="1">
    <location>
        <begin position="129"/>
        <end position="152"/>
    </location>
</feature>
<accession>A0ABD3QV77</accession>